<name>A0A2T4YSS5_9SPHN</name>
<dbReference type="Proteomes" id="UP000240996">
    <property type="component" value="Unassembled WGS sequence"/>
</dbReference>
<accession>A0A2T4YSS5</accession>
<comment type="caution">
    <text evidence="1">The sequence shown here is derived from an EMBL/GenBank/DDBJ whole genome shotgun (WGS) entry which is preliminary data.</text>
</comment>
<proteinExistence type="predicted"/>
<gene>
    <name evidence="1" type="ORF">C8J24_0241</name>
</gene>
<evidence type="ECO:0000313" key="1">
    <source>
        <dbReference type="EMBL" id="PTM46865.1"/>
    </source>
</evidence>
<evidence type="ECO:0000313" key="2">
    <source>
        <dbReference type="Proteomes" id="UP000240996"/>
    </source>
</evidence>
<keyword evidence="2" id="KW-1185">Reference proteome</keyword>
<reference evidence="1 2" key="1">
    <citation type="submission" date="2018-04" db="EMBL/GenBank/DDBJ databases">
        <title>Genomic Encyclopedia of Type Strains, Phase III (KMG-III): the genomes of soil and plant-associated and newly described type strains.</title>
        <authorList>
            <person name="Whitman W."/>
        </authorList>
    </citation>
    <scope>NUCLEOTIDE SEQUENCE [LARGE SCALE GENOMIC DNA]</scope>
    <source>
        <strain evidence="1 2">NW12</strain>
    </source>
</reference>
<dbReference type="AlphaFoldDB" id="A0A2T4YSS5"/>
<organism evidence="1 2">
    <name type="scientific">Sphingomonas aerolata</name>
    <dbReference type="NCBI Taxonomy" id="185951"/>
    <lineage>
        <taxon>Bacteria</taxon>
        <taxon>Pseudomonadati</taxon>
        <taxon>Pseudomonadota</taxon>
        <taxon>Alphaproteobacteria</taxon>
        <taxon>Sphingomonadales</taxon>
        <taxon>Sphingomonadaceae</taxon>
        <taxon>Sphingomonas</taxon>
    </lineage>
</organism>
<dbReference type="RefSeq" id="WP_107929728.1">
    <property type="nucleotide sequence ID" value="NZ_PZZN01000001.1"/>
</dbReference>
<protein>
    <submittedName>
        <fullName evidence="1">Uncharacterized protein</fullName>
    </submittedName>
</protein>
<sequence length="76" mass="8653">MTDERADIMLEILKTIQSDVSAIKREQTSQGIRLLSLEDHVRGLVGTIYGIQSDVADLKMRVDRIEKRLGLMDTEH</sequence>
<dbReference type="EMBL" id="PZZN01000001">
    <property type="protein sequence ID" value="PTM46865.1"/>
    <property type="molecule type" value="Genomic_DNA"/>
</dbReference>